<dbReference type="eggNOG" id="COG2067">
    <property type="taxonomic scope" value="Bacteria"/>
</dbReference>
<dbReference type="PANTHER" id="PTHR35093:SF8">
    <property type="entry name" value="OUTER MEMBRANE PROTEIN NMB0088-RELATED"/>
    <property type="match status" value="1"/>
</dbReference>
<keyword evidence="4" id="KW-0812">Transmembrane</keyword>
<dbReference type="Proteomes" id="UP000011135">
    <property type="component" value="Unassembled WGS sequence"/>
</dbReference>
<sequence length="427" mass="47192">MKKLFTTFIFLAAASVSWANGYQVLLQAARAIAMGNIGVPFATSSSVFWNPGALGIARHSTVEIGFAPIFSRVQYYASDIPNSTYTAETDNPIGTPFYLYAVWAREESPLRLAIGVYTPYGSSVNWESGWRGDVLLDEIGLESVYVQPTIAYKLTDKLSIGGGVVYAIGFVNLQRQLPISSEDVDPSVELNGNASGWGYNLGILFQPSQRWSIGLNYRSKVSMTLKDGDATFAVPQSLRVYFPEGNTFDTTLPLPDNIALGVAWHTNERLTLAAQVTRTGWNAYKELAFDFAINTDRLQDTHSPRNYENSYSYNVGAEYALNPVFTLRAGYYFDESPVRDGYLTPETPSSDRNNFTAGVGIAVTEQLNVDLSFLYISAKERTQTQEDVEQAGTYDPETGEQGALPGTYRFNAFIPGISISYKFNVRQ</sequence>
<keyword evidence="5 8" id="KW-0732">Signal</keyword>
<evidence type="ECO:0000256" key="2">
    <source>
        <dbReference type="ARBA" id="ARBA00008163"/>
    </source>
</evidence>
<proteinExistence type="inferred from homology"/>
<feature type="signal peptide" evidence="8">
    <location>
        <begin position="1"/>
        <end position="19"/>
    </location>
</feature>
<reference evidence="9 10" key="1">
    <citation type="submission" date="2012-12" db="EMBL/GenBank/DDBJ databases">
        <title>Genome assembly of Fulvivirga imtechensis AK7.</title>
        <authorList>
            <person name="Nupur N."/>
            <person name="Khatri I."/>
            <person name="Kumar R."/>
            <person name="Subramanian S."/>
            <person name="Pinnaka A."/>
        </authorList>
    </citation>
    <scope>NUCLEOTIDE SEQUENCE [LARGE SCALE GENOMIC DNA]</scope>
    <source>
        <strain evidence="9 10">AK7</strain>
    </source>
</reference>
<comment type="caution">
    <text evidence="9">The sequence shown here is derived from an EMBL/GenBank/DDBJ whole genome shotgun (WGS) entry which is preliminary data.</text>
</comment>
<comment type="similarity">
    <text evidence="2">Belongs to the OmpP1/FadL family.</text>
</comment>
<keyword evidence="10" id="KW-1185">Reference proteome</keyword>
<dbReference type="GO" id="GO:0009279">
    <property type="term" value="C:cell outer membrane"/>
    <property type="evidence" value="ECO:0007669"/>
    <property type="project" value="UniProtKB-SubCell"/>
</dbReference>
<gene>
    <name evidence="9" type="ORF">C900_04136</name>
</gene>
<evidence type="ECO:0000256" key="8">
    <source>
        <dbReference type="SAM" id="SignalP"/>
    </source>
</evidence>
<comment type="subcellular location">
    <subcellularLocation>
        <location evidence="1">Cell outer membrane</location>
        <topology evidence="1">Multi-pass membrane protein</topology>
    </subcellularLocation>
</comment>
<evidence type="ECO:0000256" key="5">
    <source>
        <dbReference type="ARBA" id="ARBA00022729"/>
    </source>
</evidence>
<name>L8K027_9BACT</name>
<dbReference type="InterPro" id="IPR005017">
    <property type="entry name" value="OMPP1/FadL/TodX"/>
</dbReference>
<dbReference type="STRING" id="1237149.C900_04136"/>
<evidence type="ECO:0000256" key="7">
    <source>
        <dbReference type="ARBA" id="ARBA00023237"/>
    </source>
</evidence>
<dbReference type="AlphaFoldDB" id="L8K027"/>
<dbReference type="RefSeq" id="WP_009577864.1">
    <property type="nucleotide sequence ID" value="NZ_AMZN01000006.1"/>
</dbReference>
<dbReference type="Gene3D" id="2.40.160.60">
    <property type="entry name" value="Outer membrane protein transport protein (OMPP1/FadL/TodX)"/>
    <property type="match status" value="1"/>
</dbReference>
<organism evidence="9 10">
    <name type="scientific">Fulvivirga imtechensis AK7</name>
    <dbReference type="NCBI Taxonomy" id="1237149"/>
    <lineage>
        <taxon>Bacteria</taxon>
        <taxon>Pseudomonadati</taxon>
        <taxon>Bacteroidota</taxon>
        <taxon>Cytophagia</taxon>
        <taxon>Cytophagales</taxon>
        <taxon>Fulvivirgaceae</taxon>
        <taxon>Fulvivirga</taxon>
    </lineage>
</organism>
<keyword evidence="7" id="KW-0998">Cell outer membrane</keyword>
<protein>
    <submittedName>
        <fullName evidence="9">Long-chain fatty acid transport protein, outer membrane protein</fullName>
    </submittedName>
</protein>
<evidence type="ECO:0000256" key="6">
    <source>
        <dbReference type="ARBA" id="ARBA00023136"/>
    </source>
</evidence>
<dbReference type="Pfam" id="PF03349">
    <property type="entry name" value="Toluene_X"/>
    <property type="match status" value="1"/>
</dbReference>
<keyword evidence="6" id="KW-0472">Membrane</keyword>
<accession>L8K027</accession>
<dbReference type="PANTHER" id="PTHR35093">
    <property type="entry name" value="OUTER MEMBRANE PROTEIN NMB0088-RELATED"/>
    <property type="match status" value="1"/>
</dbReference>
<dbReference type="EMBL" id="AMZN01000006">
    <property type="protein sequence ID" value="ELR73284.1"/>
    <property type="molecule type" value="Genomic_DNA"/>
</dbReference>
<dbReference type="SUPFAM" id="SSF56935">
    <property type="entry name" value="Porins"/>
    <property type="match status" value="1"/>
</dbReference>
<evidence type="ECO:0000256" key="4">
    <source>
        <dbReference type="ARBA" id="ARBA00022692"/>
    </source>
</evidence>
<evidence type="ECO:0000256" key="3">
    <source>
        <dbReference type="ARBA" id="ARBA00022452"/>
    </source>
</evidence>
<keyword evidence="3" id="KW-1134">Transmembrane beta strand</keyword>
<evidence type="ECO:0000256" key="1">
    <source>
        <dbReference type="ARBA" id="ARBA00004571"/>
    </source>
</evidence>
<evidence type="ECO:0000313" key="10">
    <source>
        <dbReference type="Proteomes" id="UP000011135"/>
    </source>
</evidence>
<feature type="chain" id="PRO_5003993598" evidence="8">
    <location>
        <begin position="20"/>
        <end position="427"/>
    </location>
</feature>
<dbReference type="GO" id="GO:0015483">
    <property type="term" value="F:long-chain fatty acid transporting porin activity"/>
    <property type="evidence" value="ECO:0007669"/>
    <property type="project" value="TreeGrafter"/>
</dbReference>
<evidence type="ECO:0000313" key="9">
    <source>
        <dbReference type="EMBL" id="ELR73284.1"/>
    </source>
</evidence>
<dbReference type="OrthoDB" id="9922at2"/>